<dbReference type="PANTHER" id="PTHR13952:SF6">
    <property type="entry name" value="U11_U12 SMALL NUCLEAR RIBONUCLEOPROTEIN 35 KDA PROTEIN"/>
    <property type="match status" value="1"/>
</dbReference>
<dbReference type="InterPro" id="IPR012677">
    <property type="entry name" value="Nucleotide-bd_a/b_plait_sf"/>
</dbReference>
<evidence type="ECO:0000256" key="1">
    <source>
        <dbReference type="ARBA" id="ARBA00004123"/>
    </source>
</evidence>
<keyword evidence="6" id="KW-1185">Reference proteome</keyword>
<comment type="subcellular location">
    <subcellularLocation>
        <location evidence="1">Nucleus</location>
    </subcellularLocation>
</comment>
<dbReference type="EMBL" id="MCGT01000007">
    <property type="protein sequence ID" value="ORX58147.1"/>
    <property type="molecule type" value="Genomic_DNA"/>
</dbReference>
<dbReference type="GO" id="GO:0017069">
    <property type="term" value="F:snRNA binding"/>
    <property type="evidence" value="ECO:0007669"/>
    <property type="project" value="TreeGrafter"/>
</dbReference>
<protein>
    <submittedName>
        <fullName evidence="5">RNA-binding domain-containing protein</fullName>
    </submittedName>
</protein>
<dbReference type="Pfam" id="PF00076">
    <property type="entry name" value="RRM_1"/>
    <property type="match status" value="1"/>
</dbReference>
<dbReference type="OrthoDB" id="6159137at2759"/>
<dbReference type="InterPro" id="IPR035979">
    <property type="entry name" value="RBD_domain_sf"/>
</dbReference>
<dbReference type="STRING" id="101127.A0A1X2GNZ9"/>
<dbReference type="GO" id="GO:0003729">
    <property type="term" value="F:mRNA binding"/>
    <property type="evidence" value="ECO:0007669"/>
    <property type="project" value="TreeGrafter"/>
</dbReference>
<evidence type="ECO:0000256" key="2">
    <source>
        <dbReference type="ARBA" id="ARBA00023242"/>
    </source>
</evidence>
<dbReference type="InterPro" id="IPR000504">
    <property type="entry name" value="RRM_dom"/>
</dbReference>
<keyword evidence="3" id="KW-0694">RNA-binding</keyword>
<name>A0A1X2GNZ9_9FUNG</name>
<proteinExistence type="predicted"/>
<dbReference type="FunFam" id="3.30.70.330:FF:000132">
    <property type="entry name" value="Small nuclear ribonucleoprotein U11/U12 subunit 35"/>
    <property type="match status" value="1"/>
</dbReference>
<dbReference type="SMART" id="SM00360">
    <property type="entry name" value="RRM"/>
    <property type="match status" value="1"/>
</dbReference>
<dbReference type="InterPro" id="IPR051183">
    <property type="entry name" value="U1_U11-U12_snRNP_70-35kDa"/>
</dbReference>
<sequence length="169" mass="19004">MMGENPQRIPHDHAIVRACQAHYIPHVDDTSPRHTLFVGRLNYDTTKDDLVTLFETYGDLASVTLVRDNVTGLSKGYGFVTYKRSSAAQLAYRRAHKKVLHERPILVDYESGRTMKGWIPRRLGGGFGGRKESGQLRFGCRERPFVEPRITVSTFKTKTNLAPSISGLA</sequence>
<comment type="caution">
    <text evidence="5">The sequence shown here is derived from an EMBL/GenBank/DDBJ whole genome shotgun (WGS) entry which is preliminary data.</text>
</comment>
<accession>A0A1X2GNZ9</accession>
<dbReference type="Gene3D" id="3.30.70.330">
    <property type="match status" value="1"/>
</dbReference>
<dbReference type="SUPFAM" id="SSF54928">
    <property type="entry name" value="RNA-binding domain, RBD"/>
    <property type="match status" value="1"/>
</dbReference>
<evidence type="ECO:0000313" key="6">
    <source>
        <dbReference type="Proteomes" id="UP000242146"/>
    </source>
</evidence>
<dbReference type="GO" id="GO:0071011">
    <property type="term" value="C:precatalytic spliceosome"/>
    <property type="evidence" value="ECO:0007669"/>
    <property type="project" value="TreeGrafter"/>
</dbReference>
<organism evidence="5 6">
    <name type="scientific">Hesseltinella vesiculosa</name>
    <dbReference type="NCBI Taxonomy" id="101127"/>
    <lineage>
        <taxon>Eukaryota</taxon>
        <taxon>Fungi</taxon>
        <taxon>Fungi incertae sedis</taxon>
        <taxon>Mucoromycota</taxon>
        <taxon>Mucoromycotina</taxon>
        <taxon>Mucoromycetes</taxon>
        <taxon>Mucorales</taxon>
        <taxon>Cunninghamellaceae</taxon>
        <taxon>Hesseltinella</taxon>
    </lineage>
</organism>
<reference evidence="5 6" key="1">
    <citation type="submission" date="2016-07" db="EMBL/GenBank/DDBJ databases">
        <title>Pervasive Adenine N6-methylation of Active Genes in Fungi.</title>
        <authorList>
            <consortium name="DOE Joint Genome Institute"/>
            <person name="Mondo S.J."/>
            <person name="Dannebaum R.O."/>
            <person name="Kuo R.C."/>
            <person name="Labutti K."/>
            <person name="Haridas S."/>
            <person name="Kuo A."/>
            <person name="Salamov A."/>
            <person name="Ahrendt S.R."/>
            <person name="Lipzen A."/>
            <person name="Sullivan W."/>
            <person name="Andreopoulos W.B."/>
            <person name="Clum A."/>
            <person name="Lindquist E."/>
            <person name="Daum C."/>
            <person name="Ramamoorthy G.K."/>
            <person name="Gryganskyi A."/>
            <person name="Culley D."/>
            <person name="Magnuson J.K."/>
            <person name="James T.Y."/>
            <person name="O'Malley M.A."/>
            <person name="Stajich J.E."/>
            <person name="Spatafora J.W."/>
            <person name="Visel A."/>
            <person name="Grigoriev I.V."/>
        </authorList>
    </citation>
    <scope>NUCLEOTIDE SEQUENCE [LARGE SCALE GENOMIC DNA]</scope>
    <source>
        <strain evidence="5 6">NRRL 3301</strain>
    </source>
</reference>
<dbReference type="PANTHER" id="PTHR13952">
    <property type="entry name" value="U1 SMALL NUCLEAR RIBONUCLEOPROTEIN 70 KD"/>
    <property type="match status" value="1"/>
</dbReference>
<gene>
    <name evidence="5" type="ORF">DM01DRAFT_1219670</name>
</gene>
<dbReference type="Proteomes" id="UP000242146">
    <property type="component" value="Unassembled WGS sequence"/>
</dbReference>
<dbReference type="PROSITE" id="PS50102">
    <property type="entry name" value="RRM"/>
    <property type="match status" value="1"/>
</dbReference>
<evidence type="ECO:0000256" key="3">
    <source>
        <dbReference type="PROSITE-ProRule" id="PRU00176"/>
    </source>
</evidence>
<keyword evidence="2" id="KW-0539">Nucleus</keyword>
<evidence type="ECO:0000313" key="5">
    <source>
        <dbReference type="EMBL" id="ORX58147.1"/>
    </source>
</evidence>
<dbReference type="GO" id="GO:0000398">
    <property type="term" value="P:mRNA splicing, via spliceosome"/>
    <property type="evidence" value="ECO:0007669"/>
    <property type="project" value="TreeGrafter"/>
</dbReference>
<dbReference type="AlphaFoldDB" id="A0A1X2GNZ9"/>
<evidence type="ECO:0000259" key="4">
    <source>
        <dbReference type="PROSITE" id="PS50102"/>
    </source>
</evidence>
<feature type="domain" description="RRM" evidence="4">
    <location>
        <begin position="34"/>
        <end position="112"/>
    </location>
</feature>